<evidence type="ECO:0000256" key="1">
    <source>
        <dbReference type="ARBA" id="ARBA00010457"/>
    </source>
</evidence>
<dbReference type="Gene3D" id="2.60.40.200">
    <property type="entry name" value="Superoxide dismutase, copper/zinc binding domain"/>
    <property type="match status" value="1"/>
</dbReference>
<name>A0A1I5LQ81_9PSEU</name>
<dbReference type="EMBL" id="FOWW01000001">
    <property type="protein sequence ID" value="SFO99478.1"/>
    <property type="molecule type" value="Genomic_DNA"/>
</dbReference>
<gene>
    <name evidence="3" type="ORF">SAMN05421810_101625</name>
</gene>
<dbReference type="GO" id="GO:0006801">
    <property type="term" value="P:superoxide metabolic process"/>
    <property type="evidence" value="ECO:0007669"/>
    <property type="project" value="InterPro"/>
</dbReference>
<evidence type="ECO:0000313" key="3">
    <source>
        <dbReference type="EMBL" id="SFO99478.1"/>
    </source>
</evidence>
<dbReference type="SUPFAM" id="SSF49329">
    <property type="entry name" value="Cu,Zn superoxide dismutase-like"/>
    <property type="match status" value="1"/>
</dbReference>
<dbReference type="STRING" id="587909.SAMN05421810_101625"/>
<evidence type="ECO:0000313" key="4">
    <source>
        <dbReference type="Proteomes" id="UP000198727"/>
    </source>
</evidence>
<dbReference type="RefSeq" id="WP_092527546.1">
    <property type="nucleotide sequence ID" value="NZ_FOWW01000001.1"/>
</dbReference>
<sequence>MTSHDVPTIRQPRQPLGRLTAALAVAGLLATACSDDTAPVEDYPPPPPGPAEGLTETPTQDEPELTHSGRLAPPETAQDAYTYNPELAPAGAELTVEVDRDGGATAVEFSVDGLLPNRGYAVHAHVDPCGQTGEAAGPHFQHNVDPNATPDNPSTDPAYANPDNEIWLDIRTNGEGDGETRTTVPFVFTERAPGSVVVHEAEVTATEPGKAGKAGDRLACLTVPFGTTG</sequence>
<accession>A0A1I5LQ81</accession>
<dbReference type="Proteomes" id="UP000198727">
    <property type="component" value="Unassembled WGS sequence"/>
</dbReference>
<dbReference type="AlphaFoldDB" id="A0A1I5LQ81"/>
<proteinExistence type="inferred from homology"/>
<reference evidence="4" key="1">
    <citation type="submission" date="2016-10" db="EMBL/GenBank/DDBJ databases">
        <authorList>
            <person name="Varghese N."/>
            <person name="Submissions S."/>
        </authorList>
    </citation>
    <scope>NUCLEOTIDE SEQUENCE [LARGE SCALE GENOMIC DNA]</scope>
    <source>
        <strain evidence="4">CGMCC 4.5579</strain>
    </source>
</reference>
<comment type="similarity">
    <text evidence="1">Belongs to the Cu-Zn superoxide dismutase family.</text>
</comment>
<dbReference type="GO" id="GO:0046872">
    <property type="term" value="F:metal ion binding"/>
    <property type="evidence" value="ECO:0007669"/>
    <property type="project" value="InterPro"/>
</dbReference>
<feature type="region of interest" description="Disordered" evidence="2">
    <location>
        <begin position="133"/>
        <end position="159"/>
    </location>
</feature>
<feature type="region of interest" description="Disordered" evidence="2">
    <location>
        <begin position="35"/>
        <end position="76"/>
    </location>
</feature>
<organism evidence="3 4">
    <name type="scientific">Amycolatopsis arida</name>
    <dbReference type="NCBI Taxonomy" id="587909"/>
    <lineage>
        <taxon>Bacteria</taxon>
        <taxon>Bacillati</taxon>
        <taxon>Actinomycetota</taxon>
        <taxon>Actinomycetes</taxon>
        <taxon>Pseudonocardiales</taxon>
        <taxon>Pseudonocardiaceae</taxon>
        <taxon>Amycolatopsis</taxon>
    </lineage>
</organism>
<feature type="compositionally biased region" description="Polar residues" evidence="2">
    <location>
        <begin position="144"/>
        <end position="155"/>
    </location>
</feature>
<dbReference type="OrthoDB" id="3297424at2"/>
<keyword evidence="4" id="KW-1185">Reference proteome</keyword>
<dbReference type="InterPro" id="IPR036423">
    <property type="entry name" value="SOD-like_Cu/Zn_dom_sf"/>
</dbReference>
<protein>
    <submittedName>
        <fullName evidence="3">Superoxide dismutase, Cu-Zn family</fullName>
    </submittedName>
</protein>
<evidence type="ECO:0000256" key="2">
    <source>
        <dbReference type="SAM" id="MobiDB-lite"/>
    </source>
</evidence>